<keyword evidence="10" id="KW-1185">Reference proteome</keyword>
<dbReference type="PANTHER" id="PTHR33362">
    <property type="entry name" value="SIALIC ACID TRAP TRANSPORTER PERMEASE PROTEIN SIAT-RELATED"/>
    <property type="match status" value="1"/>
</dbReference>
<evidence type="ECO:0000256" key="3">
    <source>
        <dbReference type="ARBA" id="ARBA00022519"/>
    </source>
</evidence>
<dbReference type="InterPro" id="IPR004681">
    <property type="entry name" value="TRAP_DctM"/>
</dbReference>
<feature type="transmembrane region" description="Helical" evidence="7">
    <location>
        <begin position="6"/>
        <end position="30"/>
    </location>
</feature>
<accession>A0ABU0CQV3</accession>
<dbReference type="Proteomes" id="UP001232445">
    <property type="component" value="Unassembled WGS sequence"/>
</dbReference>
<protein>
    <submittedName>
        <fullName evidence="9">Tripartite ATP-independent transporter DctM subunit</fullName>
    </submittedName>
</protein>
<feature type="transmembrane region" description="Helical" evidence="7">
    <location>
        <begin position="239"/>
        <end position="259"/>
    </location>
</feature>
<keyword evidence="4 7" id="KW-0812">Transmembrane</keyword>
<keyword evidence="2" id="KW-1003">Cell membrane</keyword>
<organism evidence="9 10">
    <name type="scientific">Caldalkalibacillus uzonensis</name>
    <dbReference type="NCBI Taxonomy" id="353224"/>
    <lineage>
        <taxon>Bacteria</taxon>
        <taxon>Bacillati</taxon>
        <taxon>Bacillota</taxon>
        <taxon>Bacilli</taxon>
        <taxon>Bacillales</taxon>
        <taxon>Bacillaceae</taxon>
        <taxon>Caldalkalibacillus</taxon>
    </lineage>
</organism>
<dbReference type="InterPro" id="IPR010656">
    <property type="entry name" value="DctM"/>
</dbReference>
<evidence type="ECO:0000313" key="10">
    <source>
        <dbReference type="Proteomes" id="UP001232445"/>
    </source>
</evidence>
<keyword evidence="3" id="KW-0997">Cell inner membrane</keyword>
<feature type="transmembrane region" description="Helical" evidence="7">
    <location>
        <begin position="51"/>
        <end position="73"/>
    </location>
</feature>
<dbReference type="EMBL" id="JAUSUQ010000005">
    <property type="protein sequence ID" value="MDQ0338803.1"/>
    <property type="molecule type" value="Genomic_DNA"/>
</dbReference>
<keyword evidence="5 7" id="KW-1133">Transmembrane helix</keyword>
<gene>
    <name evidence="9" type="ORF">J2S00_001589</name>
</gene>
<evidence type="ECO:0000256" key="5">
    <source>
        <dbReference type="ARBA" id="ARBA00022989"/>
    </source>
</evidence>
<keyword evidence="6 7" id="KW-0472">Membrane</keyword>
<feature type="transmembrane region" description="Helical" evidence="7">
    <location>
        <begin position="110"/>
        <end position="131"/>
    </location>
</feature>
<evidence type="ECO:0000256" key="6">
    <source>
        <dbReference type="ARBA" id="ARBA00023136"/>
    </source>
</evidence>
<evidence type="ECO:0000256" key="2">
    <source>
        <dbReference type="ARBA" id="ARBA00022475"/>
    </source>
</evidence>
<comment type="caution">
    <text evidence="9">The sequence shown here is derived from an EMBL/GenBank/DDBJ whole genome shotgun (WGS) entry which is preliminary data.</text>
</comment>
<proteinExistence type="predicted"/>
<comment type="subcellular location">
    <subcellularLocation>
        <location evidence="1">Cell inner membrane</location>
        <topology evidence="1">Multi-pass membrane protein</topology>
    </subcellularLocation>
</comment>
<feature type="transmembrane region" description="Helical" evidence="7">
    <location>
        <begin position="151"/>
        <end position="181"/>
    </location>
</feature>
<feature type="transmembrane region" description="Helical" evidence="7">
    <location>
        <begin position="193"/>
        <end position="219"/>
    </location>
</feature>
<evidence type="ECO:0000256" key="7">
    <source>
        <dbReference type="SAM" id="Phobius"/>
    </source>
</evidence>
<feature type="transmembrane region" description="Helical" evidence="7">
    <location>
        <begin position="79"/>
        <end position="98"/>
    </location>
</feature>
<sequence length="266" mass="29142">MEPIGALLIAGIIPGILQVALFMLTIYILIKRDPTLAPVRGKAPLQKKIQSLGQVWPFLVLFVMSIGGIYFGVFTPTEGAAAGAMGALIFALITRRLNWHKLMLSLDESVRLTAMIFLILIGANLFSQFLSVSRLPVQITSFVTQLDLSPFVILLLILVIYFILGLFIEGIAIFVLTLPIVHPLIIQLGYDGIWFGVIMVMVLNIGLITPPLGISVYIISGVAKDVPIETIFRGAIPMLLAMIVCTLILAIFPDIVTFLPDLMRKN</sequence>
<dbReference type="PANTHER" id="PTHR33362:SF5">
    <property type="entry name" value="C4-DICARBOXYLATE TRAP TRANSPORTER LARGE PERMEASE PROTEIN DCTM"/>
    <property type="match status" value="1"/>
</dbReference>
<evidence type="ECO:0000256" key="4">
    <source>
        <dbReference type="ARBA" id="ARBA00022692"/>
    </source>
</evidence>
<name>A0ABU0CQV3_9BACI</name>
<dbReference type="Pfam" id="PF06808">
    <property type="entry name" value="DctM"/>
    <property type="match status" value="1"/>
</dbReference>
<reference evidence="9 10" key="1">
    <citation type="submission" date="2023-07" db="EMBL/GenBank/DDBJ databases">
        <title>Genomic Encyclopedia of Type Strains, Phase IV (KMG-IV): sequencing the most valuable type-strain genomes for metagenomic binning, comparative biology and taxonomic classification.</title>
        <authorList>
            <person name="Goeker M."/>
        </authorList>
    </citation>
    <scope>NUCLEOTIDE SEQUENCE [LARGE SCALE GENOMIC DNA]</scope>
    <source>
        <strain evidence="9 10">DSM 17740</strain>
    </source>
</reference>
<evidence type="ECO:0000256" key="1">
    <source>
        <dbReference type="ARBA" id="ARBA00004429"/>
    </source>
</evidence>
<evidence type="ECO:0000259" key="8">
    <source>
        <dbReference type="Pfam" id="PF06808"/>
    </source>
</evidence>
<evidence type="ECO:0000313" key="9">
    <source>
        <dbReference type="EMBL" id="MDQ0338803.1"/>
    </source>
</evidence>
<feature type="domain" description="TRAP C4-dicarboxylate transport system permease DctM subunit" evidence="8">
    <location>
        <begin position="3"/>
        <end position="254"/>
    </location>
</feature>